<dbReference type="EnsemblMetazoa" id="MESCA000700-RA">
    <property type="protein sequence ID" value="MESCA000700-PA"/>
    <property type="gene ID" value="MESCA000700"/>
</dbReference>
<evidence type="ECO:0000256" key="3">
    <source>
        <dbReference type="ARBA" id="ARBA00022741"/>
    </source>
</evidence>
<dbReference type="InterPro" id="IPR027417">
    <property type="entry name" value="P-loop_NTPase"/>
</dbReference>
<dbReference type="PANTHER" id="PTHR11472">
    <property type="entry name" value="DNA REPAIR DEAD HELICASE RAD3/XP-D SUBFAMILY MEMBER"/>
    <property type="match status" value="1"/>
</dbReference>
<evidence type="ECO:0000256" key="7">
    <source>
        <dbReference type="ARBA" id="ARBA00023125"/>
    </source>
</evidence>
<keyword evidence="5" id="KW-0378">Hydrolase</keyword>
<evidence type="ECO:0000256" key="2">
    <source>
        <dbReference type="ARBA" id="ARBA00022485"/>
    </source>
</evidence>
<reference evidence="13" key="2">
    <citation type="submission" date="2015-06" db="UniProtKB">
        <authorList>
            <consortium name="EnsemblMetazoa"/>
        </authorList>
    </citation>
    <scope>IDENTIFICATION</scope>
</reference>
<organism evidence="13 14">
    <name type="scientific">Megaselia scalaris</name>
    <name type="common">Humpbacked fly</name>
    <name type="synonym">Phora scalaris</name>
    <dbReference type="NCBI Taxonomy" id="36166"/>
    <lineage>
        <taxon>Eukaryota</taxon>
        <taxon>Metazoa</taxon>
        <taxon>Ecdysozoa</taxon>
        <taxon>Arthropoda</taxon>
        <taxon>Hexapoda</taxon>
        <taxon>Insecta</taxon>
        <taxon>Pterygota</taxon>
        <taxon>Neoptera</taxon>
        <taxon>Endopterygota</taxon>
        <taxon>Diptera</taxon>
        <taxon>Brachycera</taxon>
        <taxon>Muscomorpha</taxon>
        <taxon>Platypezoidea</taxon>
        <taxon>Phoridae</taxon>
        <taxon>Megaseliini</taxon>
        <taxon>Megaselia</taxon>
    </lineage>
</organism>
<protein>
    <recommendedName>
        <fullName evidence="9">DNA 5'-3' helicase</fullName>
        <ecNumber evidence="9">5.6.2.3</ecNumber>
    </recommendedName>
</protein>
<dbReference type="InterPro" id="IPR002464">
    <property type="entry name" value="DNA/RNA_helicase_DEAH_CS"/>
</dbReference>
<evidence type="ECO:0000256" key="1">
    <source>
        <dbReference type="ARBA" id="ARBA00001966"/>
    </source>
</evidence>
<evidence type="ECO:0000256" key="8">
    <source>
        <dbReference type="ARBA" id="ARBA00023204"/>
    </source>
</evidence>
<keyword evidence="2" id="KW-0004">4Fe-4S</keyword>
<feature type="coiled-coil region" evidence="11">
    <location>
        <begin position="166"/>
        <end position="208"/>
    </location>
</feature>
<dbReference type="AlphaFoldDB" id="T1GBR3"/>
<dbReference type="EC" id="5.6.2.3" evidence="9"/>
<dbReference type="GO" id="GO:0006281">
    <property type="term" value="P:DNA repair"/>
    <property type="evidence" value="ECO:0007669"/>
    <property type="project" value="UniProtKB-KW"/>
</dbReference>
<proteinExistence type="predicted"/>
<dbReference type="GO" id="GO:0005634">
    <property type="term" value="C:nucleus"/>
    <property type="evidence" value="ECO:0007669"/>
    <property type="project" value="TreeGrafter"/>
</dbReference>
<dbReference type="InterPro" id="IPR014013">
    <property type="entry name" value="Helic_SF1/SF2_ATP-bd_DinG/Rad3"/>
</dbReference>
<keyword evidence="11" id="KW-0175">Coiled coil</keyword>
<sequence length="458" mass="52440">MNYYEIHAPTHTPLTGLVLSSRKNMCVHPEVSKEREGKSVDGKCFGLTASYIRDKHEVDPEIPVCQYYEGFSIEGKEMKIPDGIYSLDDLKEFGRQRNWCPYFTARYAIVYSQIVVYSYHYLLDPKIAEVVSKEMNKESVIIFDEAHNIDNVCIDSMSVKINKRVIERSTAALNELQTTVQKMRDADINKLNEEYQRMVQGLKDARIRADTDMVLANPILPKDILKELQTQFDEIEGSLTLDSKHSSRIKSALASRIHATECVDFEIEKIRQFEQKLANKILECDSVIKEVSPNLKNVQHLQQLIEYMRIIKDIQDINNGLTSALNGKDETKIVSLYLSLFGDCDSRNCVVGRLQEVDAVNLKSYAVKTSAYWFEIIQDRFSNDFETVLKNIKYGLQGYDLLNLAPSKDNLNKLSVFSEYLFLIKSPIENPDSLVTITPCIVCPSISKVTEILLRPFR</sequence>
<dbReference type="PROSITE" id="PS51193">
    <property type="entry name" value="HELICASE_ATP_BIND_2"/>
    <property type="match status" value="1"/>
</dbReference>
<dbReference type="InterPro" id="IPR006554">
    <property type="entry name" value="Helicase-like_DEXD_c2"/>
</dbReference>
<evidence type="ECO:0000256" key="5">
    <source>
        <dbReference type="ARBA" id="ARBA00022801"/>
    </source>
</evidence>
<dbReference type="PROSITE" id="PS00690">
    <property type="entry name" value="DEAH_ATP_HELICASE"/>
    <property type="match status" value="1"/>
</dbReference>
<evidence type="ECO:0000256" key="11">
    <source>
        <dbReference type="SAM" id="Coils"/>
    </source>
</evidence>
<evidence type="ECO:0000256" key="10">
    <source>
        <dbReference type="ARBA" id="ARBA00048954"/>
    </source>
</evidence>
<dbReference type="SMART" id="SM00488">
    <property type="entry name" value="DEXDc2"/>
    <property type="match status" value="1"/>
</dbReference>
<dbReference type="GO" id="GO:0003684">
    <property type="term" value="F:damaged DNA binding"/>
    <property type="evidence" value="ECO:0007669"/>
    <property type="project" value="TreeGrafter"/>
</dbReference>
<keyword evidence="2" id="KW-0408">Iron</keyword>
<dbReference type="EMBL" id="CAQQ02198383">
    <property type="status" value="NOT_ANNOTATED_CDS"/>
    <property type="molecule type" value="Genomic_DNA"/>
</dbReference>
<dbReference type="GO" id="GO:0043139">
    <property type="term" value="F:5'-3' DNA helicase activity"/>
    <property type="evidence" value="ECO:0007669"/>
    <property type="project" value="UniProtKB-EC"/>
</dbReference>
<keyword evidence="7" id="KW-0238">DNA-binding</keyword>
<dbReference type="Pfam" id="PF06777">
    <property type="entry name" value="HBB"/>
    <property type="match status" value="1"/>
</dbReference>
<dbReference type="Proteomes" id="UP000015102">
    <property type="component" value="Unassembled WGS sequence"/>
</dbReference>
<dbReference type="InterPro" id="IPR045028">
    <property type="entry name" value="DinG/Rad3-like"/>
</dbReference>
<keyword evidence="2" id="KW-0479">Metal-binding</keyword>
<keyword evidence="4" id="KW-0227">DNA damage</keyword>
<accession>T1GBR3</accession>
<dbReference type="STRING" id="36166.T1GBR3"/>
<evidence type="ECO:0000256" key="9">
    <source>
        <dbReference type="ARBA" id="ARBA00044969"/>
    </source>
</evidence>
<dbReference type="EMBL" id="CAQQ02198384">
    <property type="status" value="NOT_ANNOTATED_CDS"/>
    <property type="molecule type" value="Genomic_DNA"/>
</dbReference>
<dbReference type="GO" id="GO:0051539">
    <property type="term" value="F:4 iron, 4 sulfur cluster binding"/>
    <property type="evidence" value="ECO:0007669"/>
    <property type="project" value="UniProtKB-KW"/>
</dbReference>
<dbReference type="HOGENOM" id="CLU_597974_0_0_1"/>
<dbReference type="Gene3D" id="3.40.50.300">
    <property type="entry name" value="P-loop containing nucleotide triphosphate hydrolases"/>
    <property type="match status" value="1"/>
</dbReference>
<reference evidence="14" key="1">
    <citation type="submission" date="2013-02" db="EMBL/GenBank/DDBJ databases">
        <authorList>
            <person name="Hughes D."/>
        </authorList>
    </citation>
    <scope>NUCLEOTIDE SEQUENCE</scope>
    <source>
        <strain>Durham</strain>
        <strain evidence="14">NC isolate 2 -- Noor lab</strain>
    </source>
</reference>
<dbReference type="GO" id="GO:0006366">
    <property type="term" value="P:transcription by RNA polymerase II"/>
    <property type="evidence" value="ECO:0007669"/>
    <property type="project" value="TreeGrafter"/>
</dbReference>
<evidence type="ECO:0000313" key="13">
    <source>
        <dbReference type="EnsemblMetazoa" id="MESCA000700-PA"/>
    </source>
</evidence>
<keyword evidence="3" id="KW-0547">Nucleotide-binding</keyword>
<comment type="catalytic activity">
    <reaction evidence="10">
        <text>ATP + H2O = ADP + phosphate + H(+)</text>
        <dbReference type="Rhea" id="RHEA:13065"/>
        <dbReference type="ChEBI" id="CHEBI:15377"/>
        <dbReference type="ChEBI" id="CHEBI:15378"/>
        <dbReference type="ChEBI" id="CHEBI:30616"/>
        <dbReference type="ChEBI" id="CHEBI:43474"/>
        <dbReference type="ChEBI" id="CHEBI:456216"/>
        <dbReference type="EC" id="5.6.2.3"/>
    </reaction>
</comment>
<keyword evidence="2" id="KW-0411">Iron-sulfur</keyword>
<name>T1GBR3_MEGSC</name>
<dbReference type="EMBL" id="CAQQ02198382">
    <property type="status" value="NOT_ANNOTATED_CDS"/>
    <property type="molecule type" value="Genomic_DNA"/>
</dbReference>
<keyword evidence="8" id="KW-0234">DNA repair</keyword>
<dbReference type="GO" id="GO:0045951">
    <property type="term" value="P:positive regulation of mitotic recombination"/>
    <property type="evidence" value="ECO:0007669"/>
    <property type="project" value="TreeGrafter"/>
</dbReference>
<evidence type="ECO:0000259" key="12">
    <source>
        <dbReference type="PROSITE" id="PS51193"/>
    </source>
</evidence>
<dbReference type="Pfam" id="PF06733">
    <property type="entry name" value="DEAD_2"/>
    <property type="match status" value="1"/>
</dbReference>
<dbReference type="PANTHER" id="PTHR11472:SF1">
    <property type="entry name" value="GENERAL TRANSCRIPTION AND DNA REPAIR FACTOR IIH HELICASE SUBUNIT XPD"/>
    <property type="match status" value="1"/>
</dbReference>
<dbReference type="GO" id="GO:0016818">
    <property type="term" value="F:hydrolase activity, acting on acid anhydrides, in phosphorus-containing anhydrides"/>
    <property type="evidence" value="ECO:0007669"/>
    <property type="project" value="InterPro"/>
</dbReference>
<evidence type="ECO:0000313" key="14">
    <source>
        <dbReference type="Proteomes" id="UP000015102"/>
    </source>
</evidence>
<dbReference type="InterPro" id="IPR010614">
    <property type="entry name" value="RAD3-like_helicase_DEAD"/>
</dbReference>
<keyword evidence="6" id="KW-0067">ATP-binding</keyword>
<dbReference type="GO" id="GO:0005524">
    <property type="term" value="F:ATP binding"/>
    <property type="evidence" value="ECO:0007669"/>
    <property type="project" value="UniProtKB-KW"/>
</dbReference>
<feature type="domain" description="Helicase ATP-binding" evidence="12">
    <location>
        <begin position="1"/>
        <end position="205"/>
    </location>
</feature>
<evidence type="ECO:0000256" key="6">
    <source>
        <dbReference type="ARBA" id="ARBA00022840"/>
    </source>
</evidence>
<keyword evidence="14" id="KW-1185">Reference proteome</keyword>
<comment type="cofactor">
    <cofactor evidence="1">
        <name>[4Fe-4S] cluster</name>
        <dbReference type="ChEBI" id="CHEBI:49883"/>
    </cofactor>
</comment>
<evidence type="ECO:0000256" key="4">
    <source>
        <dbReference type="ARBA" id="ARBA00022763"/>
    </source>
</evidence>
<dbReference type="InterPro" id="IPR010643">
    <property type="entry name" value="HBB"/>
</dbReference>